<dbReference type="AlphaFoldDB" id="A0A371X772"/>
<dbReference type="OrthoDB" id="9778208at2"/>
<feature type="binding site" evidence="9">
    <location>
        <position position="10"/>
    </location>
    <ligand>
        <name>S-adenosyl-L-methionine</name>
        <dbReference type="ChEBI" id="CHEBI:59789"/>
    </ligand>
</feature>
<dbReference type="InterPro" id="IPR025835">
    <property type="entry name" value="Thiopurine_S-MeTrfase"/>
</dbReference>
<evidence type="ECO:0000256" key="5">
    <source>
        <dbReference type="ARBA" id="ARBA00022490"/>
    </source>
</evidence>
<comment type="catalytic activity">
    <reaction evidence="1 9">
        <text>S-adenosyl-L-methionine + a thiopurine = S-adenosyl-L-homocysteine + a thiopurine S-methylether.</text>
        <dbReference type="EC" id="2.1.1.67"/>
    </reaction>
</comment>
<keyword evidence="7 9" id="KW-0808">Transferase</keyword>
<dbReference type="PROSITE" id="PS51585">
    <property type="entry name" value="SAM_MT_TPMT"/>
    <property type="match status" value="1"/>
</dbReference>
<dbReference type="InterPro" id="IPR022474">
    <property type="entry name" value="Thiopur_S-MeTfrase_Se/Te_detox"/>
</dbReference>
<protein>
    <recommendedName>
        <fullName evidence="4 9">Thiopurine S-methyltransferase</fullName>
        <ecNumber evidence="4 9">2.1.1.67</ecNumber>
    </recommendedName>
    <alternativeName>
        <fullName evidence="9">Thiopurine methyltransferase</fullName>
    </alternativeName>
</protein>
<dbReference type="PIRSF" id="PIRSF023956">
    <property type="entry name" value="Thiopurine_S-methyltransferase"/>
    <property type="match status" value="1"/>
</dbReference>
<evidence type="ECO:0000256" key="6">
    <source>
        <dbReference type="ARBA" id="ARBA00022603"/>
    </source>
</evidence>
<dbReference type="GO" id="GO:0008119">
    <property type="term" value="F:thiopurine S-methyltransferase activity"/>
    <property type="evidence" value="ECO:0007669"/>
    <property type="project" value="UniProtKB-UniRule"/>
</dbReference>
<dbReference type="RefSeq" id="WP_116681973.1">
    <property type="nucleotide sequence ID" value="NZ_QURL01000002.1"/>
</dbReference>
<comment type="similarity">
    <text evidence="3 9">Belongs to the class I-like SAM-binding methyltransferase superfamily. TPMT family.</text>
</comment>
<organism evidence="10 11">
    <name type="scientific">Fulvimarina endophytica</name>
    <dbReference type="NCBI Taxonomy" id="2293836"/>
    <lineage>
        <taxon>Bacteria</taxon>
        <taxon>Pseudomonadati</taxon>
        <taxon>Pseudomonadota</taxon>
        <taxon>Alphaproteobacteria</taxon>
        <taxon>Hyphomicrobiales</taxon>
        <taxon>Aurantimonadaceae</taxon>
        <taxon>Fulvimarina</taxon>
    </lineage>
</organism>
<keyword evidence="5 9" id="KW-0963">Cytoplasm</keyword>
<dbReference type="EMBL" id="QURL01000002">
    <property type="protein sequence ID" value="RFC65075.1"/>
    <property type="molecule type" value="Genomic_DNA"/>
</dbReference>
<sequence length="212" mass="23849">MEHAFWHERWEKRETAFHEGRPNALLVKHLPVLDLQPGSRIFLPLCGKTIDIHYLLAQGMRIVGIDLSPIAVSDLFEDLGLTPRISEAGRLTHYGAPGIDIFLGDLFALDRETLGEIDAVYDRAAIVALPREMRAYYARHLVDICVAAPQLCLTFEYDQALFDGPPFSVEAAEIDHLYAATHKIALLERGRVPGGLKRREAVDQAAWLLTRR</sequence>
<evidence type="ECO:0000256" key="8">
    <source>
        <dbReference type="ARBA" id="ARBA00022691"/>
    </source>
</evidence>
<reference evidence="10 11" key="1">
    <citation type="submission" date="2018-08" db="EMBL/GenBank/DDBJ databases">
        <title>Fulvimarina sp. 85, whole genome shotgun sequence.</title>
        <authorList>
            <person name="Tuo L."/>
        </authorList>
    </citation>
    <scope>NUCLEOTIDE SEQUENCE [LARGE SCALE GENOMIC DNA]</scope>
    <source>
        <strain evidence="10 11">85</strain>
    </source>
</reference>
<dbReference type="Pfam" id="PF05724">
    <property type="entry name" value="TPMT"/>
    <property type="match status" value="1"/>
</dbReference>
<keyword evidence="6 9" id="KW-0489">Methyltransferase</keyword>
<dbReference type="GO" id="GO:0032259">
    <property type="term" value="P:methylation"/>
    <property type="evidence" value="ECO:0007669"/>
    <property type="project" value="UniProtKB-KW"/>
</dbReference>
<feature type="binding site" evidence="9">
    <location>
        <position position="45"/>
    </location>
    <ligand>
        <name>S-adenosyl-L-methionine</name>
        <dbReference type="ChEBI" id="CHEBI:59789"/>
    </ligand>
</feature>
<evidence type="ECO:0000256" key="4">
    <source>
        <dbReference type="ARBA" id="ARBA00011905"/>
    </source>
</evidence>
<evidence type="ECO:0000313" key="10">
    <source>
        <dbReference type="EMBL" id="RFC65075.1"/>
    </source>
</evidence>
<dbReference type="InterPro" id="IPR029063">
    <property type="entry name" value="SAM-dependent_MTases_sf"/>
</dbReference>
<comment type="caution">
    <text evidence="10">The sequence shown here is derived from an EMBL/GenBank/DDBJ whole genome shotgun (WGS) entry which is preliminary data.</text>
</comment>
<dbReference type="EC" id="2.1.1.67" evidence="4 9"/>
<dbReference type="GO" id="GO:0005737">
    <property type="term" value="C:cytoplasm"/>
    <property type="evidence" value="ECO:0007669"/>
    <property type="project" value="UniProtKB-SubCell"/>
</dbReference>
<gene>
    <name evidence="10" type="primary">tmpT</name>
    <name evidence="9" type="synonym">tpm</name>
    <name evidence="10" type="ORF">DYI37_04220</name>
</gene>
<evidence type="ECO:0000256" key="2">
    <source>
        <dbReference type="ARBA" id="ARBA00004496"/>
    </source>
</evidence>
<dbReference type="InterPro" id="IPR008854">
    <property type="entry name" value="TPMT"/>
</dbReference>
<evidence type="ECO:0000313" key="11">
    <source>
        <dbReference type="Proteomes" id="UP000264310"/>
    </source>
</evidence>
<dbReference type="SUPFAM" id="SSF53335">
    <property type="entry name" value="S-adenosyl-L-methionine-dependent methyltransferases"/>
    <property type="match status" value="1"/>
</dbReference>
<keyword evidence="11" id="KW-1185">Reference proteome</keyword>
<evidence type="ECO:0000256" key="7">
    <source>
        <dbReference type="ARBA" id="ARBA00022679"/>
    </source>
</evidence>
<comment type="caution">
    <text evidence="9">Lacks conserved residue(s) required for the propagation of feature annotation.</text>
</comment>
<evidence type="ECO:0000256" key="3">
    <source>
        <dbReference type="ARBA" id="ARBA00008145"/>
    </source>
</evidence>
<evidence type="ECO:0000256" key="9">
    <source>
        <dbReference type="HAMAP-Rule" id="MF_00812"/>
    </source>
</evidence>
<feature type="binding site" evidence="9">
    <location>
        <position position="123"/>
    </location>
    <ligand>
        <name>S-adenosyl-L-methionine</name>
        <dbReference type="ChEBI" id="CHEBI:59789"/>
    </ligand>
</feature>
<dbReference type="Proteomes" id="UP000264310">
    <property type="component" value="Unassembled WGS sequence"/>
</dbReference>
<accession>A0A371X772</accession>
<proteinExistence type="inferred from homology"/>
<name>A0A371X772_9HYPH</name>
<dbReference type="GO" id="GO:0010038">
    <property type="term" value="P:response to metal ion"/>
    <property type="evidence" value="ECO:0007669"/>
    <property type="project" value="InterPro"/>
</dbReference>
<evidence type="ECO:0000256" key="1">
    <source>
        <dbReference type="ARBA" id="ARBA00000903"/>
    </source>
</evidence>
<dbReference type="FunFam" id="3.40.50.150:FF:000101">
    <property type="entry name" value="Thiopurine S-methyltransferase"/>
    <property type="match status" value="1"/>
</dbReference>
<dbReference type="PANTHER" id="PTHR10259:SF11">
    <property type="entry name" value="THIOPURINE S-METHYLTRANSFERASE"/>
    <property type="match status" value="1"/>
</dbReference>
<dbReference type="NCBIfam" id="TIGR03840">
    <property type="entry name" value="TMPT_Se_Te"/>
    <property type="match status" value="1"/>
</dbReference>
<dbReference type="PANTHER" id="PTHR10259">
    <property type="entry name" value="THIOPURINE S-METHYLTRANSFERASE"/>
    <property type="match status" value="1"/>
</dbReference>
<dbReference type="Gene3D" id="3.40.50.150">
    <property type="entry name" value="Vaccinia Virus protein VP39"/>
    <property type="match status" value="1"/>
</dbReference>
<dbReference type="HAMAP" id="MF_00812">
    <property type="entry name" value="Thiopur_methtran"/>
    <property type="match status" value="1"/>
</dbReference>
<comment type="subcellular location">
    <subcellularLocation>
        <location evidence="2 9">Cytoplasm</location>
    </subcellularLocation>
</comment>
<keyword evidence="8 9" id="KW-0949">S-adenosyl-L-methionine</keyword>